<feature type="transmembrane region" description="Helical" evidence="1">
    <location>
        <begin position="385"/>
        <end position="406"/>
    </location>
</feature>
<comment type="caution">
    <text evidence="2">The sequence shown here is derived from an EMBL/GenBank/DDBJ whole genome shotgun (WGS) entry which is preliminary data.</text>
</comment>
<feature type="transmembrane region" description="Helical" evidence="1">
    <location>
        <begin position="12"/>
        <end position="35"/>
    </location>
</feature>
<feature type="transmembrane region" description="Helical" evidence="1">
    <location>
        <begin position="167"/>
        <end position="184"/>
    </location>
</feature>
<accession>A0AAW3I6U9</accession>
<feature type="transmembrane region" description="Helical" evidence="1">
    <location>
        <begin position="190"/>
        <end position="205"/>
    </location>
</feature>
<dbReference type="AlphaFoldDB" id="A0AAW3I6U9"/>
<keyword evidence="1" id="KW-0472">Membrane</keyword>
<proteinExistence type="predicted"/>
<protein>
    <submittedName>
        <fullName evidence="2">Membrane protein</fullName>
    </submittedName>
</protein>
<feature type="transmembrane region" description="Helical" evidence="1">
    <location>
        <begin position="117"/>
        <end position="137"/>
    </location>
</feature>
<sequence length="609" mass="65446">MVQNKTTSSAGAAVFRNAMIGLSAAGTLLILVWVLKYSAYGIDFTDEGFYLNWVSNPFIYDGSTTQFGFVYHPLHAFLGGDIAALRRANVLLTFVLAWGLVYVLFKSFALQSEESRIALPAAAAGLATSAFTIFDSWLITPSYNSLALQALLLACTGLFWASKKTTLASLSGWLMVAVGGWLAFMAKPSTALALAVGFFMYLLFSRKFTIRLALLAALVAAFLLFMSALLIDGSVWGFVQRLRLGIEFNQLLGGGHSLMQILRIDDFQLGENAKQAIVFVGIASFLATGGVIAGNRIGLIISLFVSLAAFIYVASLIGGGIHQVENLGRFQGLLILGVVGAAILSGLALGRVEGIKNITPEQWALIALFFVMPHIYAFGTNSNYWQGGSWAGIFWLLGGVGMLMLMGRNRLNWTFLLPLALVVQAVVVTLLMAGWERPYRQPEPLGTNQTVLKVGRHQSKLVLSAEYAAYIESAATVAKAAGFEPEMPVIDLSGQSPGILYVMGAESIGQAWIIGGYSGSLERAAAALGRVDCEKIASAWVLFEPNGPRSISADLLSLQGISFPGDYRLAGSWISASGAGGYAERRKQYLYAPSTQQENIRSCRAARGQ</sequence>
<dbReference type="PRINTS" id="PR00173">
    <property type="entry name" value="EDTRNSPORT"/>
</dbReference>
<dbReference type="EMBL" id="LGVG01000007">
    <property type="protein sequence ID" value="KNE28276.1"/>
    <property type="molecule type" value="Genomic_DNA"/>
</dbReference>
<evidence type="ECO:0000313" key="3">
    <source>
        <dbReference type="Proteomes" id="UP000037511"/>
    </source>
</evidence>
<keyword evidence="1" id="KW-1133">Transmembrane helix</keyword>
<feature type="transmembrane region" description="Helical" evidence="1">
    <location>
        <begin position="362"/>
        <end position="379"/>
    </location>
</feature>
<feature type="transmembrane region" description="Helical" evidence="1">
    <location>
        <begin position="212"/>
        <end position="231"/>
    </location>
</feature>
<name>A0AAW3I6U9_9BURK</name>
<evidence type="ECO:0000313" key="2">
    <source>
        <dbReference type="EMBL" id="KNE28276.1"/>
    </source>
</evidence>
<organism evidence="2 3">
    <name type="scientific">Achromobacter spanius</name>
    <dbReference type="NCBI Taxonomy" id="217203"/>
    <lineage>
        <taxon>Bacteria</taxon>
        <taxon>Pseudomonadati</taxon>
        <taxon>Pseudomonadota</taxon>
        <taxon>Betaproteobacteria</taxon>
        <taxon>Burkholderiales</taxon>
        <taxon>Alcaligenaceae</taxon>
        <taxon>Achromobacter</taxon>
    </lineage>
</organism>
<evidence type="ECO:0000256" key="1">
    <source>
        <dbReference type="SAM" id="Phobius"/>
    </source>
</evidence>
<dbReference type="Proteomes" id="UP000037511">
    <property type="component" value="Unassembled WGS sequence"/>
</dbReference>
<feature type="transmembrane region" description="Helical" evidence="1">
    <location>
        <begin position="330"/>
        <end position="350"/>
    </location>
</feature>
<reference evidence="2 3" key="1">
    <citation type="submission" date="2015-07" db="EMBL/GenBank/DDBJ databases">
        <title>Draft genome of Achromobacter spanius.</title>
        <authorList>
            <person name="Wang X."/>
        </authorList>
    </citation>
    <scope>NUCLEOTIDE SEQUENCE [LARGE SCALE GENOMIC DNA]</scope>
    <source>
        <strain evidence="2 3">CGMCC9173</strain>
    </source>
</reference>
<feature type="transmembrane region" description="Helical" evidence="1">
    <location>
        <begin position="413"/>
        <end position="435"/>
    </location>
</feature>
<feature type="transmembrane region" description="Helical" evidence="1">
    <location>
        <begin position="300"/>
        <end position="324"/>
    </location>
</feature>
<feature type="transmembrane region" description="Helical" evidence="1">
    <location>
        <begin position="143"/>
        <end position="160"/>
    </location>
</feature>
<feature type="transmembrane region" description="Helical" evidence="1">
    <location>
        <begin position="276"/>
        <end position="293"/>
    </location>
</feature>
<feature type="transmembrane region" description="Helical" evidence="1">
    <location>
        <begin position="88"/>
        <end position="105"/>
    </location>
</feature>
<keyword evidence="1" id="KW-0812">Transmembrane</keyword>
<gene>
    <name evidence="2" type="ORF">AFM18_07085</name>
</gene>